<evidence type="ECO:0000313" key="2">
    <source>
        <dbReference type="EMBL" id="CEK80200.1"/>
    </source>
</evidence>
<keyword evidence="1" id="KW-1133">Transmembrane helix</keyword>
<organism evidence="2">
    <name type="scientific">Arion vulgaris</name>
    <dbReference type="NCBI Taxonomy" id="1028688"/>
    <lineage>
        <taxon>Eukaryota</taxon>
        <taxon>Metazoa</taxon>
        <taxon>Spiralia</taxon>
        <taxon>Lophotrochozoa</taxon>
        <taxon>Mollusca</taxon>
        <taxon>Gastropoda</taxon>
        <taxon>Heterobranchia</taxon>
        <taxon>Euthyneura</taxon>
        <taxon>Panpulmonata</taxon>
        <taxon>Eupulmonata</taxon>
        <taxon>Stylommatophora</taxon>
        <taxon>Helicina</taxon>
        <taxon>Arionoidea</taxon>
        <taxon>Arionidae</taxon>
        <taxon>Arion</taxon>
    </lineage>
</organism>
<feature type="non-terminal residue" evidence="2">
    <location>
        <position position="58"/>
    </location>
</feature>
<dbReference type="EMBL" id="HACG01033335">
    <property type="protein sequence ID" value="CEK80200.1"/>
    <property type="molecule type" value="Transcribed_RNA"/>
</dbReference>
<keyword evidence="1" id="KW-0812">Transmembrane</keyword>
<dbReference type="AlphaFoldDB" id="A0A0B7AJU8"/>
<sequence>MGNQNKQMCTNFILRSHTPASFHISLPYCGLCIFTILQVVGGSPTPGMSNQAKQTEGE</sequence>
<proteinExistence type="predicted"/>
<feature type="transmembrane region" description="Helical" evidence="1">
    <location>
        <begin position="20"/>
        <end position="40"/>
    </location>
</feature>
<gene>
    <name evidence="2" type="primary">ORF119577</name>
</gene>
<keyword evidence="1" id="KW-0472">Membrane</keyword>
<reference evidence="2" key="1">
    <citation type="submission" date="2014-12" db="EMBL/GenBank/DDBJ databases">
        <title>Insight into the proteome of Arion vulgaris.</title>
        <authorList>
            <person name="Aradska J."/>
            <person name="Bulat T."/>
            <person name="Smidak R."/>
            <person name="Sarate P."/>
            <person name="Gangsoo J."/>
            <person name="Sialana F."/>
            <person name="Bilban M."/>
            <person name="Lubec G."/>
        </authorList>
    </citation>
    <scope>NUCLEOTIDE SEQUENCE</scope>
    <source>
        <tissue evidence="2">Skin</tissue>
    </source>
</reference>
<protein>
    <submittedName>
        <fullName evidence="2">Uncharacterized protein</fullName>
    </submittedName>
</protein>
<accession>A0A0B7AJU8</accession>
<evidence type="ECO:0000256" key="1">
    <source>
        <dbReference type="SAM" id="Phobius"/>
    </source>
</evidence>
<name>A0A0B7AJU8_9EUPU</name>